<protein>
    <submittedName>
        <fullName evidence="4">T9SS type A sorting domain-containing protein</fullName>
    </submittedName>
</protein>
<dbReference type="AlphaFoldDB" id="A0A4R5CHM1"/>
<dbReference type="EMBL" id="SMFK01000001">
    <property type="protein sequence ID" value="TDD99245.1"/>
    <property type="molecule type" value="Genomic_DNA"/>
</dbReference>
<gene>
    <name evidence="4" type="ORF">E0F76_00520</name>
</gene>
<keyword evidence="1 2" id="KW-0732">Signal</keyword>
<feature type="chain" id="PRO_5020696984" evidence="2">
    <location>
        <begin position="24"/>
        <end position="511"/>
    </location>
</feature>
<organism evidence="4 5">
    <name type="scientific">Flavobacterium cellulosilyticum</name>
    <dbReference type="NCBI Taxonomy" id="2541731"/>
    <lineage>
        <taxon>Bacteria</taxon>
        <taxon>Pseudomonadati</taxon>
        <taxon>Bacteroidota</taxon>
        <taxon>Flavobacteriia</taxon>
        <taxon>Flavobacteriales</taxon>
        <taxon>Flavobacteriaceae</taxon>
        <taxon>Flavobacterium</taxon>
    </lineage>
</organism>
<dbReference type="Proteomes" id="UP000295479">
    <property type="component" value="Unassembled WGS sequence"/>
</dbReference>
<comment type="caution">
    <text evidence="4">The sequence shown here is derived from an EMBL/GenBank/DDBJ whole genome shotgun (WGS) entry which is preliminary data.</text>
</comment>
<dbReference type="Pfam" id="PF18962">
    <property type="entry name" value="Por_Secre_tail"/>
    <property type="match status" value="1"/>
</dbReference>
<keyword evidence="5" id="KW-1185">Reference proteome</keyword>
<accession>A0A4R5CHM1</accession>
<evidence type="ECO:0000259" key="3">
    <source>
        <dbReference type="Pfam" id="PF18962"/>
    </source>
</evidence>
<dbReference type="NCBIfam" id="TIGR04183">
    <property type="entry name" value="Por_Secre_tail"/>
    <property type="match status" value="1"/>
</dbReference>
<evidence type="ECO:0000256" key="1">
    <source>
        <dbReference type="ARBA" id="ARBA00022729"/>
    </source>
</evidence>
<dbReference type="RefSeq" id="WP_132000384.1">
    <property type="nucleotide sequence ID" value="NZ_SMFK01000001.1"/>
</dbReference>
<evidence type="ECO:0000313" key="5">
    <source>
        <dbReference type="Proteomes" id="UP000295479"/>
    </source>
</evidence>
<dbReference type="InterPro" id="IPR026444">
    <property type="entry name" value="Secre_tail"/>
</dbReference>
<name>A0A4R5CHM1_9FLAO</name>
<reference evidence="4 5" key="1">
    <citation type="submission" date="2019-03" db="EMBL/GenBank/DDBJ databases">
        <title>Flavobacterium AR-3-4 sp. nov. isolated from arctic soil.</title>
        <authorList>
            <person name="Chaudhary D.K."/>
        </authorList>
    </citation>
    <scope>NUCLEOTIDE SEQUENCE [LARGE SCALE GENOMIC DNA]</scope>
    <source>
        <strain evidence="4 5">AR-3-4</strain>
    </source>
</reference>
<dbReference type="Gene3D" id="2.60.40.3620">
    <property type="match status" value="1"/>
</dbReference>
<proteinExistence type="predicted"/>
<evidence type="ECO:0000313" key="4">
    <source>
        <dbReference type="EMBL" id="TDD99245.1"/>
    </source>
</evidence>
<evidence type="ECO:0000256" key="2">
    <source>
        <dbReference type="SAM" id="SignalP"/>
    </source>
</evidence>
<dbReference type="OrthoDB" id="975117at2"/>
<feature type="domain" description="Secretion system C-terminal sorting" evidence="3">
    <location>
        <begin position="441"/>
        <end position="509"/>
    </location>
</feature>
<feature type="signal peptide" evidence="2">
    <location>
        <begin position="1"/>
        <end position="23"/>
    </location>
</feature>
<sequence>MKTKLFSLFVAVLLFSHSGKAQANAKTAAFPVITLIGSGNGGWTDTAETELLTSDGITYSLVDKVLTDGELKFREGKCWTTGCAGTVGNVYGWGPTDSQFAVDKGWPSGTNAAPVDGGKNIFSKAGVWTITFNRVQGSWSFVPGTPLPVIKIVGTAVTASGGATMTTANGTVFTANKVTLVPGNCQFSIDGTRYGSTSFPNGSATSTTGMIPVTTTGIDYDVTFDYTTAAYTFKVATFPKIAIIGGGAGGWPAGTPGEIDPNAMTTTDGENYTINHIPFTTDGIKFRQDNSWDKNWGGDTWPSGTSTGGNIPAVAGNYNGTFKRSTGAYSFTLNTVAIVGSGVGGWPTDPQVDANKLSTVNGVNYTLNGLVVTTGEAKFRENNGWAVNSGGDLFPAGTKTGNNIPTTAGTYNLKYNMLTGAYDFGTALAVKNFNAGSFKAYPNPTKNSWNITSGNDDITSVQVFNVLGKAVYTKNSASKEVIVNAAALSKGVYFAKVSTVNGSSTVKLVKE</sequence>